<name>A0A511MN24_9NOCA</name>
<organism evidence="1 2">
    <name type="scientific">Nocardia ninae NBRC 108245</name>
    <dbReference type="NCBI Taxonomy" id="1210091"/>
    <lineage>
        <taxon>Bacteria</taxon>
        <taxon>Bacillati</taxon>
        <taxon>Actinomycetota</taxon>
        <taxon>Actinomycetes</taxon>
        <taxon>Mycobacteriales</taxon>
        <taxon>Nocardiaceae</taxon>
        <taxon>Nocardia</taxon>
    </lineage>
</organism>
<gene>
    <name evidence="1" type="ORF">NN4_60460</name>
</gene>
<dbReference type="Proteomes" id="UP000321424">
    <property type="component" value="Unassembled WGS sequence"/>
</dbReference>
<evidence type="ECO:0000313" key="1">
    <source>
        <dbReference type="EMBL" id="GEM41527.1"/>
    </source>
</evidence>
<accession>A0A511MN24</accession>
<evidence type="ECO:0000313" key="2">
    <source>
        <dbReference type="Proteomes" id="UP000321424"/>
    </source>
</evidence>
<dbReference type="AlphaFoldDB" id="A0A511MN24"/>
<keyword evidence="2" id="KW-1185">Reference proteome</keyword>
<sequence>MTTPIMGELRNVKYVAASPFQPVESAARMSFLVGGTEIRLSLEDARLLTQVVPNVLAEHSVSLSFEPLRGWV</sequence>
<comment type="caution">
    <text evidence="1">The sequence shown here is derived from an EMBL/GenBank/DDBJ whole genome shotgun (WGS) entry which is preliminary data.</text>
</comment>
<reference evidence="1 2" key="1">
    <citation type="submission" date="2019-07" db="EMBL/GenBank/DDBJ databases">
        <title>Whole genome shotgun sequence of Nocardia ninae NBRC 108245.</title>
        <authorList>
            <person name="Hosoyama A."/>
            <person name="Uohara A."/>
            <person name="Ohji S."/>
            <person name="Ichikawa N."/>
        </authorList>
    </citation>
    <scope>NUCLEOTIDE SEQUENCE [LARGE SCALE GENOMIC DNA]</scope>
    <source>
        <strain evidence="1 2">NBRC 108245</strain>
    </source>
</reference>
<dbReference type="EMBL" id="BJXA01000052">
    <property type="protein sequence ID" value="GEM41527.1"/>
    <property type="molecule type" value="Genomic_DNA"/>
</dbReference>
<proteinExistence type="predicted"/>
<protein>
    <submittedName>
        <fullName evidence="1">Uncharacterized protein</fullName>
    </submittedName>
</protein>
<dbReference type="RefSeq" id="WP_147138514.1">
    <property type="nucleotide sequence ID" value="NZ_BJXA01000052.1"/>
</dbReference>